<gene>
    <name evidence="2" type="ORF">SAMN04488523_101291</name>
</gene>
<evidence type="ECO:0000259" key="1">
    <source>
        <dbReference type="Pfam" id="PF12697"/>
    </source>
</evidence>
<dbReference type="Pfam" id="PF12697">
    <property type="entry name" value="Abhydrolase_6"/>
    <property type="match status" value="1"/>
</dbReference>
<protein>
    <submittedName>
        <fullName evidence="2">Pimeloyl-ACP methyl ester carboxylesterase</fullName>
    </submittedName>
</protein>
<keyword evidence="3" id="KW-1185">Reference proteome</keyword>
<dbReference type="PANTHER" id="PTHR43194:SF2">
    <property type="entry name" value="PEROXISOMAL MEMBRANE PROTEIN LPX1"/>
    <property type="match status" value="1"/>
</dbReference>
<organism evidence="2 3">
    <name type="scientific">Sulfitobacter brevis</name>
    <dbReference type="NCBI Taxonomy" id="74348"/>
    <lineage>
        <taxon>Bacteria</taxon>
        <taxon>Pseudomonadati</taxon>
        <taxon>Pseudomonadota</taxon>
        <taxon>Alphaproteobacteria</taxon>
        <taxon>Rhodobacterales</taxon>
        <taxon>Roseobacteraceae</taxon>
        <taxon>Sulfitobacter</taxon>
    </lineage>
</organism>
<dbReference type="Gene3D" id="3.40.50.1820">
    <property type="entry name" value="alpha/beta hydrolase"/>
    <property type="match status" value="1"/>
</dbReference>
<reference evidence="2 3" key="1">
    <citation type="submission" date="2016-10" db="EMBL/GenBank/DDBJ databases">
        <authorList>
            <person name="de Groot N.N."/>
        </authorList>
    </citation>
    <scope>NUCLEOTIDE SEQUENCE [LARGE SCALE GENOMIC DNA]</scope>
    <source>
        <strain evidence="2 3">DSM 11443</strain>
    </source>
</reference>
<proteinExistence type="predicted"/>
<evidence type="ECO:0000313" key="2">
    <source>
        <dbReference type="EMBL" id="SFD54239.1"/>
    </source>
</evidence>
<dbReference type="InterPro" id="IPR029058">
    <property type="entry name" value="AB_hydrolase_fold"/>
</dbReference>
<dbReference type="AlphaFoldDB" id="A0A1I1T6I8"/>
<dbReference type="STRING" id="74348.SAMN04488523_101291"/>
<dbReference type="SUPFAM" id="SSF53474">
    <property type="entry name" value="alpha/beta-Hydrolases"/>
    <property type="match status" value="1"/>
</dbReference>
<feature type="domain" description="AB hydrolase-1" evidence="1">
    <location>
        <begin position="29"/>
        <end position="268"/>
    </location>
</feature>
<dbReference type="InterPro" id="IPR050228">
    <property type="entry name" value="Carboxylesterase_BioH"/>
</dbReference>
<accession>A0A1I1T6I8</accession>
<dbReference type="OrthoDB" id="9791366at2"/>
<dbReference type="InterPro" id="IPR000073">
    <property type="entry name" value="AB_hydrolase_1"/>
</dbReference>
<dbReference type="Proteomes" id="UP000198977">
    <property type="component" value="Unassembled WGS sequence"/>
</dbReference>
<dbReference type="EMBL" id="FOMW01000001">
    <property type="protein sequence ID" value="SFD54239.1"/>
    <property type="molecule type" value="Genomic_DNA"/>
</dbReference>
<name>A0A1I1T6I8_9RHOB</name>
<dbReference type="PANTHER" id="PTHR43194">
    <property type="entry name" value="HYDROLASE ALPHA/BETA FOLD FAMILY"/>
    <property type="match status" value="1"/>
</dbReference>
<dbReference type="RefSeq" id="WP_093922030.1">
    <property type="nucleotide sequence ID" value="NZ_FOMW01000001.1"/>
</dbReference>
<evidence type="ECO:0000313" key="3">
    <source>
        <dbReference type="Proteomes" id="UP000198977"/>
    </source>
</evidence>
<sequence length="282" mass="30936">MTEPRFRLVPVMDHEIVLTEWGDPALPTLVMAHGLARTGRDFDEIASALSDSYHVLCPDLIGRGLSSWSDNPQAEYSIEYYAGIYGDLLDHCGVDRTAWLGTSLGGLIGMHLASGREADRITALVINDIGPELPDLAVERILTYIGALPEFADLAQAESWLREVYLPFGPASDDFWWRMARTSVRRRANGRLALHYDPRIAVQFSASRGELTSWDRWDRIVVPTHVLRGANSDLLSAAVAERMGQAGPEPQTTVIDDCGHAPTLSRPGDSAMVREILGGLSG</sequence>